<keyword evidence="4" id="KW-1185">Reference proteome</keyword>
<dbReference type="EMBL" id="MSCP01000002">
    <property type="protein sequence ID" value="PQJ87397.1"/>
    <property type="molecule type" value="Genomic_DNA"/>
</dbReference>
<dbReference type="Proteomes" id="UP000239273">
    <property type="component" value="Unassembled WGS sequence"/>
</dbReference>
<dbReference type="EMBL" id="BSOU01000008">
    <property type="protein sequence ID" value="GLR76070.1"/>
    <property type="molecule type" value="Genomic_DNA"/>
</dbReference>
<dbReference type="Gene3D" id="3.50.50.60">
    <property type="entry name" value="FAD/NAD(P)-binding domain"/>
    <property type="match status" value="1"/>
</dbReference>
<reference evidence="4" key="3">
    <citation type="journal article" date="2019" name="Int. J. Syst. Evol. Microbiol.">
        <title>The Global Catalogue of Microorganisms (GCM) 10K type strain sequencing project: providing services to taxonomists for standard genome sequencing and annotation.</title>
        <authorList>
            <consortium name="The Broad Institute Genomics Platform"/>
            <consortium name="The Broad Institute Genome Sequencing Center for Infectious Disease"/>
            <person name="Wu L."/>
            <person name="Ma J."/>
        </authorList>
    </citation>
    <scope>NUCLEOTIDE SEQUENCE [LARGE SCALE GENOMIC DNA]</scope>
    <source>
        <strain evidence="4">NBRC 105001</strain>
    </source>
</reference>
<evidence type="ECO:0000313" key="4">
    <source>
        <dbReference type="Proteomes" id="UP001156660"/>
    </source>
</evidence>
<protein>
    <submittedName>
        <fullName evidence="2">Oxidoreductase</fullName>
    </submittedName>
</protein>
<dbReference type="RefSeq" id="WP_105063884.1">
    <property type="nucleotide sequence ID" value="NZ_BSOU01000008.1"/>
</dbReference>
<evidence type="ECO:0000313" key="2">
    <source>
        <dbReference type="EMBL" id="PQJ87397.1"/>
    </source>
</evidence>
<name>A0A2S7X801_9GAMM</name>
<reference evidence="1" key="1">
    <citation type="journal article" date="2014" name="Int. J. Syst. Evol. Microbiol.">
        <title>Complete genome of a new Firmicutes species belonging to the dominant human colonic microbiota ('Ruminococcus bicirculans') reveals two chromosomes and a selective capacity to utilize plant glucans.</title>
        <authorList>
            <consortium name="NISC Comparative Sequencing Program"/>
            <person name="Wegmann U."/>
            <person name="Louis P."/>
            <person name="Goesmann A."/>
            <person name="Henrissat B."/>
            <person name="Duncan S.H."/>
            <person name="Flint H.J."/>
        </authorList>
    </citation>
    <scope>NUCLEOTIDE SEQUENCE</scope>
    <source>
        <strain evidence="1">NBRC 105001</strain>
    </source>
</reference>
<dbReference type="AlphaFoldDB" id="A0A2S7X801"/>
<sequence>MDKTYPRKKIAIIGGGIAGASIAMYLSQYDVDIEVFEQGISLVNGPPICHLHAGGNLYREISDDQCITLLTESIETVRYFPHTVNIRPTVIAVPKKDPGQPEDLLPRLKLLQQTYAQLIEQNSANQVFGPAEEYFKTYNKVDLDQIAQRTPTQTPTSLDDWLIAFANQVDLNELKYPIALVQEYGLSVFRMAATAQLSLSSLNNLTLHFSSSVNRLSKVIREGEHSLWDLSYLYSGQHYSSQFDYVINSAGFKTGIIDDLANKHRKRLVEFKAAYVAQWDKPQFGKWPEIIFHGERGTPQGMAQFTPYPNGYFQLHGMTEEITLFKDGLSESCDLSAQPKLPEAFNKKLTTGWDISLQTERTQRAINHLSQFMPDFIEATPAGKPLYGAQQIPGDDVTLRAANVSYTEDGYFRAEIVKASSAIECAKEIERVLKLSNKVSNIPAFTLLDIEKEAERLAIERGYPIELAQVY</sequence>
<comment type="caution">
    <text evidence="2">The sequence shown here is derived from an EMBL/GenBank/DDBJ whole genome shotgun (WGS) entry which is preliminary data.</text>
</comment>
<accession>A0A2S7X801</accession>
<dbReference type="Pfam" id="PF13450">
    <property type="entry name" value="NAD_binding_8"/>
    <property type="match status" value="1"/>
</dbReference>
<dbReference type="SUPFAM" id="SSF51905">
    <property type="entry name" value="FAD/NAD(P)-binding domain"/>
    <property type="match status" value="1"/>
</dbReference>
<gene>
    <name evidence="2" type="ORF">BTO23_14870</name>
    <name evidence="1" type="ORF">GCM10007855_29450</name>
</gene>
<reference evidence="1" key="4">
    <citation type="submission" date="2023-01" db="EMBL/GenBank/DDBJ databases">
        <title>Draft genome sequence of Aliivibrio sifiae strain NBRC 105001.</title>
        <authorList>
            <person name="Sun Q."/>
            <person name="Mori K."/>
        </authorList>
    </citation>
    <scope>NUCLEOTIDE SEQUENCE</scope>
    <source>
        <strain evidence="1">NBRC 105001</strain>
    </source>
</reference>
<dbReference type="InterPro" id="IPR036188">
    <property type="entry name" value="FAD/NAD-bd_sf"/>
</dbReference>
<organism evidence="2 3">
    <name type="scientific">Aliivibrio sifiae</name>
    <dbReference type="NCBI Taxonomy" id="566293"/>
    <lineage>
        <taxon>Bacteria</taxon>
        <taxon>Pseudomonadati</taxon>
        <taxon>Pseudomonadota</taxon>
        <taxon>Gammaproteobacteria</taxon>
        <taxon>Vibrionales</taxon>
        <taxon>Vibrionaceae</taxon>
        <taxon>Aliivibrio</taxon>
    </lineage>
</organism>
<evidence type="ECO:0000313" key="1">
    <source>
        <dbReference type="EMBL" id="GLR76070.1"/>
    </source>
</evidence>
<proteinExistence type="predicted"/>
<dbReference type="OrthoDB" id="1401001at2"/>
<evidence type="ECO:0000313" key="3">
    <source>
        <dbReference type="Proteomes" id="UP000239273"/>
    </source>
</evidence>
<dbReference type="Proteomes" id="UP001156660">
    <property type="component" value="Unassembled WGS sequence"/>
</dbReference>
<reference evidence="2 3" key="2">
    <citation type="submission" date="2016-12" db="EMBL/GenBank/DDBJ databases">
        <title>Diversity of luminous bacteria.</title>
        <authorList>
            <person name="Yoshizawa S."/>
            <person name="Kogure K."/>
        </authorList>
    </citation>
    <scope>NUCLEOTIDE SEQUENCE [LARGE SCALE GENOMIC DNA]</scope>
    <source>
        <strain evidence="2 3">NBRC 105001</strain>
    </source>
</reference>